<dbReference type="InterPro" id="IPR000531">
    <property type="entry name" value="Beta-barrel_TonB"/>
</dbReference>
<dbReference type="InterPro" id="IPR012910">
    <property type="entry name" value="Plug_dom"/>
</dbReference>
<dbReference type="InterPro" id="IPR039426">
    <property type="entry name" value="TonB-dep_rcpt-like"/>
</dbReference>
<accession>A0A285UTW6</accession>
<evidence type="ECO:0000256" key="10">
    <source>
        <dbReference type="PROSITE-ProRule" id="PRU01360"/>
    </source>
</evidence>
<keyword evidence="15" id="KW-1185">Reference proteome</keyword>
<evidence type="ECO:0000256" key="8">
    <source>
        <dbReference type="ARBA" id="ARBA00023136"/>
    </source>
</evidence>
<gene>
    <name evidence="14" type="ORF">SAMN05892877_11496</name>
</gene>
<keyword evidence="5" id="KW-0732">Signal</keyword>
<keyword evidence="3 10" id="KW-1134">Transmembrane beta strand</keyword>
<keyword evidence="4 10" id="KW-0812">Transmembrane</keyword>
<reference evidence="14 15" key="1">
    <citation type="submission" date="2017-08" db="EMBL/GenBank/DDBJ databases">
        <authorList>
            <person name="de Groot N.N."/>
        </authorList>
    </citation>
    <scope>NUCLEOTIDE SEQUENCE [LARGE SCALE GENOMIC DNA]</scope>
    <source>
        <strain evidence="14 15">JC85</strain>
    </source>
</reference>
<evidence type="ECO:0000259" key="13">
    <source>
        <dbReference type="Pfam" id="PF07715"/>
    </source>
</evidence>
<dbReference type="PANTHER" id="PTHR30069">
    <property type="entry name" value="TONB-DEPENDENT OUTER MEMBRANE RECEPTOR"/>
    <property type="match status" value="1"/>
</dbReference>
<keyword evidence="6" id="KW-0406">Ion transport</keyword>
<evidence type="ECO:0000256" key="1">
    <source>
        <dbReference type="ARBA" id="ARBA00004571"/>
    </source>
</evidence>
<evidence type="ECO:0000256" key="11">
    <source>
        <dbReference type="RuleBase" id="RU003357"/>
    </source>
</evidence>
<evidence type="ECO:0000256" key="7">
    <source>
        <dbReference type="ARBA" id="ARBA00023077"/>
    </source>
</evidence>
<dbReference type="Proteomes" id="UP000219167">
    <property type="component" value="Unassembled WGS sequence"/>
</dbReference>
<dbReference type="SUPFAM" id="SSF56935">
    <property type="entry name" value="Porins"/>
    <property type="match status" value="1"/>
</dbReference>
<dbReference type="GO" id="GO:0044718">
    <property type="term" value="P:siderophore transmembrane transport"/>
    <property type="evidence" value="ECO:0007669"/>
    <property type="project" value="TreeGrafter"/>
</dbReference>
<dbReference type="AlphaFoldDB" id="A0A285UTW6"/>
<organism evidence="14 15">
    <name type="scientific">Rhizobium subbaraonis</name>
    <dbReference type="NCBI Taxonomy" id="908946"/>
    <lineage>
        <taxon>Bacteria</taxon>
        <taxon>Pseudomonadati</taxon>
        <taxon>Pseudomonadota</taxon>
        <taxon>Alphaproteobacteria</taxon>
        <taxon>Hyphomicrobiales</taxon>
        <taxon>Rhizobiaceae</taxon>
        <taxon>Rhizobium/Agrobacterium group</taxon>
        <taxon>Rhizobium</taxon>
    </lineage>
</organism>
<feature type="domain" description="TonB-dependent receptor-like beta-barrel" evidence="12">
    <location>
        <begin position="242"/>
        <end position="685"/>
    </location>
</feature>
<comment type="subcellular location">
    <subcellularLocation>
        <location evidence="1 10">Cell outer membrane</location>
        <topology evidence="1 10">Multi-pass membrane protein</topology>
    </subcellularLocation>
</comment>
<dbReference type="EMBL" id="OBQD01000014">
    <property type="protein sequence ID" value="SOC45259.1"/>
    <property type="molecule type" value="Genomic_DNA"/>
</dbReference>
<dbReference type="GO" id="GO:0015344">
    <property type="term" value="F:siderophore uptake transmembrane transporter activity"/>
    <property type="evidence" value="ECO:0007669"/>
    <property type="project" value="TreeGrafter"/>
</dbReference>
<evidence type="ECO:0000256" key="4">
    <source>
        <dbReference type="ARBA" id="ARBA00022692"/>
    </source>
</evidence>
<dbReference type="Gene3D" id="2.40.170.20">
    <property type="entry name" value="TonB-dependent receptor, beta-barrel domain"/>
    <property type="match status" value="1"/>
</dbReference>
<dbReference type="PROSITE" id="PS52016">
    <property type="entry name" value="TONB_DEPENDENT_REC_3"/>
    <property type="match status" value="1"/>
</dbReference>
<evidence type="ECO:0000256" key="6">
    <source>
        <dbReference type="ARBA" id="ARBA00023065"/>
    </source>
</evidence>
<sequence>MNGKRVGVSNGGQGAAVLKRLFGAAMAGTFLATPMAARAQETAENAVTELEQVVVTASGFEQNVKDAPASITVVTREQLEKGQFRDLADALRNVQGVTVTGVANEKDIYIRGLPGNYTLILVDGKRQSTRDARTNGNSGFEQSFVPPVQAIERIEVVRGPMSSLYGSDAMGGVINIITRKVGDRWSGSVSTDATIQQHSRYGNSGQASFYVNGPLLQDTIGMQLWGRGLKRGEDNFLGGIAGNRDHDLTGRLTFTPNEDHDIYLEGGTATVRRDQSAGYTLEELANGSYNDNSRDHWSLSHTGRWGWTTSEFSIQQEWARRETYTYAPAEGRLAMNPRSPEVRNTVIDGKFTTPFELFGTHTLVTGGQYFEARLTDQNPGLRDGQNHTFSATQWALFAEDEWRIIDDFALTTGLRSNYHEEYGNHLSPRIYGVWDATSELTVKGGISTGFRAPDIRQIAPGYAYTTGGGGCYYGSPSTLPPGTNPCGVIIADPSLKAETSTSYEVGALWDNGDVELGATYFYTDFDDKITNARVLDASGNPVRWSEDPNYVLWYNYNVDSAVIQGVELTASWYATSDLVLRASYTYTHSEQKTGDYMGFPLARTPEHAGFLRADWTTPVEGLGAWASANYHGSEIAAGARIGSNGEVVSINGIEGRKYGAYTTLDFGVNYALNESVTVSGAVYNVFDKDIEQTDFNTVEEGRRFWVSMATKF</sequence>
<evidence type="ECO:0000313" key="15">
    <source>
        <dbReference type="Proteomes" id="UP000219167"/>
    </source>
</evidence>
<protein>
    <submittedName>
        <fullName evidence="14">Outer membrane receptor for ferrienterochelin and colicins</fullName>
    </submittedName>
</protein>
<comment type="similarity">
    <text evidence="10 11">Belongs to the TonB-dependent receptor family.</text>
</comment>
<feature type="domain" description="TonB-dependent receptor plug" evidence="13">
    <location>
        <begin position="64"/>
        <end position="173"/>
    </location>
</feature>
<keyword evidence="9 10" id="KW-0998">Cell outer membrane</keyword>
<dbReference type="Pfam" id="PF00593">
    <property type="entry name" value="TonB_dep_Rec_b-barrel"/>
    <property type="match status" value="1"/>
</dbReference>
<evidence type="ECO:0000256" key="5">
    <source>
        <dbReference type="ARBA" id="ARBA00022729"/>
    </source>
</evidence>
<dbReference type="Pfam" id="PF07715">
    <property type="entry name" value="Plug"/>
    <property type="match status" value="1"/>
</dbReference>
<dbReference type="InterPro" id="IPR037066">
    <property type="entry name" value="Plug_dom_sf"/>
</dbReference>
<dbReference type="Gene3D" id="2.170.130.10">
    <property type="entry name" value="TonB-dependent receptor, plug domain"/>
    <property type="match status" value="1"/>
</dbReference>
<dbReference type="CDD" id="cd01347">
    <property type="entry name" value="ligand_gated_channel"/>
    <property type="match status" value="1"/>
</dbReference>
<evidence type="ECO:0000313" key="14">
    <source>
        <dbReference type="EMBL" id="SOC45259.1"/>
    </source>
</evidence>
<evidence type="ECO:0000256" key="3">
    <source>
        <dbReference type="ARBA" id="ARBA00022452"/>
    </source>
</evidence>
<keyword evidence="2 10" id="KW-0813">Transport</keyword>
<keyword evidence="7 11" id="KW-0798">TonB box</keyword>
<evidence type="ECO:0000256" key="2">
    <source>
        <dbReference type="ARBA" id="ARBA00022448"/>
    </source>
</evidence>
<name>A0A285UTW6_9HYPH</name>
<dbReference type="GO" id="GO:0009279">
    <property type="term" value="C:cell outer membrane"/>
    <property type="evidence" value="ECO:0007669"/>
    <property type="project" value="UniProtKB-SubCell"/>
</dbReference>
<evidence type="ECO:0000256" key="9">
    <source>
        <dbReference type="ARBA" id="ARBA00023237"/>
    </source>
</evidence>
<dbReference type="PANTHER" id="PTHR30069:SF53">
    <property type="entry name" value="COLICIN I RECEPTOR-RELATED"/>
    <property type="match status" value="1"/>
</dbReference>
<keyword evidence="14" id="KW-0675">Receptor</keyword>
<evidence type="ECO:0000259" key="12">
    <source>
        <dbReference type="Pfam" id="PF00593"/>
    </source>
</evidence>
<dbReference type="InterPro" id="IPR036942">
    <property type="entry name" value="Beta-barrel_TonB_sf"/>
</dbReference>
<proteinExistence type="inferred from homology"/>
<keyword evidence="8 10" id="KW-0472">Membrane</keyword>